<dbReference type="Proteomes" id="UP000198878">
    <property type="component" value="Unassembled WGS sequence"/>
</dbReference>
<name>A0A1H5QEU1_9PSEU</name>
<protein>
    <submittedName>
        <fullName evidence="1">Uncharacterized protein</fullName>
    </submittedName>
</protein>
<dbReference type="AlphaFoldDB" id="A0A1H5QEU1"/>
<sequence>MISGNSFPERFEDLLVRMWPDQRGSQYPAVRS</sequence>
<organism evidence="1 2">
    <name type="scientific">Amycolatopsis pretoriensis</name>
    <dbReference type="NCBI Taxonomy" id="218821"/>
    <lineage>
        <taxon>Bacteria</taxon>
        <taxon>Bacillati</taxon>
        <taxon>Actinomycetota</taxon>
        <taxon>Actinomycetes</taxon>
        <taxon>Pseudonocardiales</taxon>
        <taxon>Pseudonocardiaceae</taxon>
        <taxon>Amycolatopsis</taxon>
    </lineage>
</organism>
<evidence type="ECO:0000313" key="2">
    <source>
        <dbReference type="Proteomes" id="UP000198878"/>
    </source>
</evidence>
<keyword evidence="2" id="KW-1185">Reference proteome</keyword>
<gene>
    <name evidence="1" type="ORF">SAMN05421837_102795</name>
</gene>
<evidence type="ECO:0000313" key="1">
    <source>
        <dbReference type="EMBL" id="SEF24630.1"/>
    </source>
</evidence>
<accession>A0A1H5QEU1</accession>
<reference evidence="2" key="1">
    <citation type="submission" date="2016-10" db="EMBL/GenBank/DDBJ databases">
        <authorList>
            <person name="Varghese N."/>
            <person name="Submissions S."/>
        </authorList>
    </citation>
    <scope>NUCLEOTIDE SEQUENCE [LARGE SCALE GENOMIC DNA]</scope>
    <source>
        <strain evidence="2">DSM 44654</strain>
    </source>
</reference>
<dbReference type="EMBL" id="FNUJ01000002">
    <property type="protein sequence ID" value="SEF24630.1"/>
    <property type="molecule type" value="Genomic_DNA"/>
</dbReference>
<proteinExistence type="predicted"/>